<reference evidence="2 3" key="1">
    <citation type="journal article" date="2024" name="IMA Fungus">
        <title>IMA Genome - F19 : A genome assembly and annotation guide to empower mycologists, including annotated draft genome sequences of Ceratocystis pirilliformis, Diaporthe australafricana, Fusarium ophioides, Paecilomyces lecythidis, and Sporothrix stenoceras.</title>
        <authorList>
            <person name="Aylward J."/>
            <person name="Wilson A.M."/>
            <person name="Visagie C.M."/>
            <person name="Spraker J."/>
            <person name="Barnes I."/>
            <person name="Buitendag C."/>
            <person name="Ceriani C."/>
            <person name="Del Mar Angel L."/>
            <person name="du Plessis D."/>
            <person name="Fuchs T."/>
            <person name="Gasser K."/>
            <person name="Kramer D."/>
            <person name="Li W."/>
            <person name="Munsamy K."/>
            <person name="Piso A."/>
            <person name="Price J.L."/>
            <person name="Sonnekus B."/>
            <person name="Thomas C."/>
            <person name="van der Nest A."/>
            <person name="van Dijk A."/>
            <person name="van Heerden A."/>
            <person name="van Vuuren N."/>
            <person name="Yilmaz N."/>
            <person name="Duong T.A."/>
            <person name="van der Merwe N.A."/>
            <person name="Wingfield M.J."/>
            <person name="Wingfield B.D."/>
        </authorList>
    </citation>
    <scope>NUCLEOTIDE SEQUENCE [LARGE SCALE GENOMIC DNA]</scope>
    <source>
        <strain evidence="2 3">CMW 18300</strain>
    </source>
</reference>
<feature type="compositionally biased region" description="Basic and acidic residues" evidence="1">
    <location>
        <begin position="69"/>
        <end position="81"/>
    </location>
</feature>
<accession>A0ABR3X0Z8</accession>
<organism evidence="2 3">
    <name type="scientific">Diaporthe australafricana</name>
    <dbReference type="NCBI Taxonomy" id="127596"/>
    <lineage>
        <taxon>Eukaryota</taxon>
        <taxon>Fungi</taxon>
        <taxon>Dikarya</taxon>
        <taxon>Ascomycota</taxon>
        <taxon>Pezizomycotina</taxon>
        <taxon>Sordariomycetes</taxon>
        <taxon>Sordariomycetidae</taxon>
        <taxon>Diaporthales</taxon>
        <taxon>Diaporthaceae</taxon>
        <taxon>Diaporthe</taxon>
    </lineage>
</organism>
<evidence type="ECO:0000313" key="2">
    <source>
        <dbReference type="EMBL" id="KAL1869367.1"/>
    </source>
</evidence>
<comment type="caution">
    <text evidence="2">The sequence shown here is derived from an EMBL/GenBank/DDBJ whole genome shotgun (WGS) entry which is preliminary data.</text>
</comment>
<feature type="region of interest" description="Disordered" evidence="1">
    <location>
        <begin position="56"/>
        <end position="128"/>
    </location>
</feature>
<feature type="compositionally biased region" description="Gly residues" evidence="1">
    <location>
        <begin position="59"/>
        <end position="68"/>
    </location>
</feature>
<dbReference type="EMBL" id="JAWRVE010000041">
    <property type="protein sequence ID" value="KAL1869367.1"/>
    <property type="molecule type" value="Genomic_DNA"/>
</dbReference>
<name>A0ABR3X0Z8_9PEZI</name>
<proteinExistence type="predicted"/>
<gene>
    <name evidence="2" type="ORF">Daus18300_005579</name>
</gene>
<sequence>MSAYNVTRPLSLVLEPGLFEDDAGQVWRNLADGADPSIADVVTTLARTYARNGYMRFRQGGGQPGLRAGGEHMGRRVEAQDHPAAPGDRAIVPPAPADMAPGASSPSPARVSGSPGSTQAQEQIRVVP</sequence>
<evidence type="ECO:0000313" key="3">
    <source>
        <dbReference type="Proteomes" id="UP001583177"/>
    </source>
</evidence>
<evidence type="ECO:0000256" key="1">
    <source>
        <dbReference type="SAM" id="MobiDB-lite"/>
    </source>
</evidence>
<protein>
    <submittedName>
        <fullName evidence="2">Uncharacterized protein</fullName>
    </submittedName>
</protein>
<keyword evidence="3" id="KW-1185">Reference proteome</keyword>
<dbReference type="Proteomes" id="UP001583177">
    <property type="component" value="Unassembled WGS sequence"/>
</dbReference>